<evidence type="ECO:0000256" key="5">
    <source>
        <dbReference type="ARBA" id="ARBA00023277"/>
    </source>
</evidence>
<dbReference type="NCBIfam" id="TIGR01182">
    <property type="entry name" value="eda"/>
    <property type="match status" value="1"/>
</dbReference>
<dbReference type="InterPro" id="IPR000887">
    <property type="entry name" value="Aldlse_KDPG_KHG"/>
</dbReference>
<accession>A0ABU8LVU7</accession>
<dbReference type="PANTHER" id="PTHR30246:SF1">
    <property type="entry name" value="2-DEHYDRO-3-DEOXY-6-PHOSPHOGALACTONATE ALDOLASE-RELATED"/>
    <property type="match status" value="1"/>
</dbReference>
<evidence type="ECO:0000256" key="2">
    <source>
        <dbReference type="ARBA" id="ARBA00006906"/>
    </source>
</evidence>
<comment type="similarity">
    <text evidence="2">Belongs to the KHG/KDPG aldolase family.</text>
</comment>
<evidence type="ECO:0000313" key="7">
    <source>
        <dbReference type="Proteomes" id="UP001368654"/>
    </source>
</evidence>
<comment type="subunit">
    <text evidence="3">Homotrimer.</text>
</comment>
<dbReference type="EMBL" id="JBBDGL010000002">
    <property type="protein sequence ID" value="MEJ1155993.1"/>
    <property type="molecule type" value="Genomic_DNA"/>
</dbReference>
<name>A0ABU8LVU7_9MICO</name>
<dbReference type="PANTHER" id="PTHR30246">
    <property type="entry name" value="2-KETO-3-DEOXY-6-PHOSPHOGLUCONATE ALDOLASE"/>
    <property type="match status" value="1"/>
</dbReference>
<dbReference type="Gene3D" id="3.20.20.70">
    <property type="entry name" value="Aldolase class I"/>
    <property type="match status" value="1"/>
</dbReference>
<dbReference type="Proteomes" id="UP001368654">
    <property type="component" value="Unassembled WGS sequence"/>
</dbReference>
<keyword evidence="7" id="KW-1185">Reference proteome</keyword>
<dbReference type="GO" id="GO:0008675">
    <property type="term" value="F:2-dehydro-3-deoxy-phosphogluconate aldolase activity"/>
    <property type="evidence" value="ECO:0007669"/>
    <property type="project" value="UniProtKB-EC"/>
</dbReference>
<keyword evidence="5" id="KW-0119">Carbohydrate metabolism</keyword>
<proteinExistence type="inferred from homology"/>
<evidence type="ECO:0000256" key="3">
    <source>
        <dbReference type="ARBA" id="ARBA00011233"/>
    </source>
</evidence>
<reference evidence="6 7" key="1">
    <citation type="submission" date="2024-02" db="EMBL/GenBank/DDBJ databases">
        <authorList>
            <person name="Saticioglu I.B."/>
        </authorList>
    </citation>
    <scope>NUCLEOTIDE SEQUENCE [LARGE SCALE GENOMIC DNA]</scope>
    <source>
        <strain evidence="6 7">Mu-86</strain>
    </source>
</reference>
<evidence type="ECO:0000256" key="1">
    <source>
        <dbReference type="ARBA" id="ARBA00004761"/>
    </source>
</evidence>
<dbReference type="InterPro" id="IPR013785">
    <property type="entry name" value="Aldolase_TIM"/>
</dbReference>
<dbReference type="EC" id="4.1.2.14" evidence="6"/>
<comment type="caution">
    <text evidence="6">The sequence shown here is derived from an EMBL/GenBank/DDBJ whole genome shotgun (WGS) entry which is preliminary data.</text>
</comment>
<organism evidence="6 7">
    <name type="scientific">Microbacterium marmarense</name>
    <dbReference type="NCBI Taxonomy" id="3122051"/>
    <lineage>
        <taxon>Bacteria</taxon>
        <taxon>Bacillati</taxon>
        <taxon>Actinomycetota</taxon>
        <taxon>Actinomycetes</taxon>
        <taxon>Micrococcales</taxon>
        <taxon>Microbacteriaceae</taxon>
        <taxon>Microbacterium</taxon>
    </lineage>
</organism>
<keyword evidence="4 6" id="KW-0456">Lyase</keyword>
<evidence type="ECO:0000256" key="4">
    <source>
        <dbReference type="ARBA" id="ARBA00023239"/>
    </source>
</evidence>
<comment type="pathway">
    <text evidence="1">Carbohydrate acid metabolism.</text>
</comment>
<dbReference type="SUPFAM" id="SSF51569">
    <property type="entry name" value="Aldolase"/>
    <property type="match status" value="1"/>
</dbReference>
<dbReference type="GO" id="GO:0008700">
    <property type="term" value="F:(R,S)-4-hydroxy-2-oxoglutarate aldolase activity"/>
    <property type="evidence" value="ECO:0007669"/>
    <property type="project" value="UniProtKB-EC"/>
</dbReference>
<dbReference type="CDD" id="cd00452">
    <property type="entry name" value="KDPG_aldolase"/>
    <property type="match status" value="1"/>
</dbReference>
<sequence length="224" mass="22184">MTTLADHAGDRLSAARRAGVLAVLRAPSSAAALDAIDALVRGGITGIEVTYSTPDAAEVIAAAKARHGESAYVGAGTVTTGAQAREAADAGAAFLVSPGTLADLAGEMRATGVVTMTGALTPSEVMTAQQLEVDVIKIFPASLGGPAYLGALRGPFPTANLMPTGGVTPENLAAWFSAGAVAVGAGGDLVPAKALATSDFAEIERRAVLFAAALRAVQADGNVS</sequence>
<gene>
    <name evidence="6" type="primary">eda</name>
    <name evidence="6" type="ORF">WDU96_10350</name>
</gene>
<evidence type="ECO:0000313" key="6">
    <source>
        <dbReference type="EMBL" id="MEJ1155993.1"/>
    </source>
</evidence>
<dbReference type="EC" id="4.1.3.16" evidence="6"/>
<protein>
    <submittedName>
        <fullName evidence="6">Bifunctional 4-hydroxy-2-oxoglutarate aldolase/2-dehydro-3-deoxy-phosphogluconate aldolase</fullName>
        <ecNumber evidence="6">4.1.2.14</ecNumber>
        <ecNumber evidence="6">4.1.3.16</ecNumber>
    </submittedName>
</protein>
<dbReference type="Pfam" id="PF01081">
    <property type="entry name" value="Aldolase"/>
    <property type="match status" value="1"/>
</dbReference>
<dbReference type="RefSeq" id="WP_337338394.1">
    <property type="nucleotide sequence ID" value="NZ_JBBDGL010000002.1"/>
</dbReference>